<evidence type="ECO:0000313" key="3">
    <source>
        <dbReference type="Proteomes" id="UP000694892"/>
    </source>
</evidence>
<name>A0A974HDA3_XENLA</name>
<keyword evidence="1" id="KW-0472">Membrane</keyword>
<evidence type="ECO:0000256" key="1">
    <source>
        <dbReference type="SAM" id="Phobius"/>
    </source>
</evidence>
<accession>A0A974HDA3</accession>
<dbReference type="Proteomes" id="UP000694892">
    <property type="component" value="Chromosome 7L"/>
</dbReference>
<reference evidence="3" key="1">
    <citation type="journal article" date="2016" name="Nature">
        <title>Genome evolution in the allotetraploid frog Xenopus laevis.</title>
        <authorList>
            <person name="Session A.M."/>
            <person name="Uno Y."/>
            <person name="Kwon T."/>
            <person name="Chapman J.A."/>
            <person name="Toyoda A."/>
            <person name="Takahashi S."/>
            <person name="Fukui A."/>
            <person name="Hikosaka A."/>
            <person name="Suzuki A."/>
            <person name="Kondo M."/>
            <person name="van Heeringen S.J."/>
            <person name="Quigley I."/>
            <person name="Heinz S."/>
            <person name="Ogino H."/>
            <person name="Ochi H."/>
            <person name="Hellsten U."/>
            <person name="Lyons J.B."/>
            <person name="Simakov O."/>
            <person name="Putnam N."/>
            <person name="Stites J."/>
            <person name="Kuroki Y."/>
            <person name="Tanaka T."/>
            <person name="Michiue T."/>
            <person name="Watanabe M."/>
            <person name="Bogdanovic O."/>
            <person name="Lister R."/>
            <person name="Georgiou G."/>
            <person name="Paranjpe S.S."/>
            <person name="van Kruijsbergen I."/>
            <person name="Shu S."/>
            <person name="Carlson J."/>
            <person name="Kinoshita T."/>
            <person name="Ohta Y."/>
            <person name="Mawaribuchi S."/>
            <person name="Jenkins J."/>
            <person name="Grimwood J."/>
            <person name="Schmutz J."/>
            <person name="Mitros T."/>
            <person name="Mozaffari S.V."/>
            <person name="Suzuki Y."/>
            <person name="Haramoto Y."/>
            <person name="Yamamoto T.S."/>
            <person name="Takagi C."/>
            <person name="Heald R."/>
            <person name="Miller K."/>
            <person name="Haudenschild C."/>
            <person name="Kitzman J."/>
            <person name="Nakayama T."/>
            <person name="Izutsu Y."/>
            <person name="Robert J."/>
            <person name="Fortriede J."/>
            <person name="Burns K."/>
            <person name="Lotay V."/>
            <person name="Karimi K."/>
            <person name="Yasuoka Y."/>
            <person name="Dichmann D.S."/>
            <person name="Flajnik M.F."/>
            <person name="Houston D.W."/>
            <person name="Shendure J."/>
            <person name="DuPasquier L."/>
            <person name="Vize P.D."/>
            <person name="Zorn A.M."/>
            <person name="Ito M."/>
            <person name="Marcotte E.M."/>
            <person name="Wallingford J.B."/>
            <person name="Ito Y."/>
            <person name="Asashima M."/>
            <person name="Ueno N."/>
            <person name="Matsuda Y."/>
            <person name="Veenstra G.J."/>
            <person name="Fujiyama A."/>
            <person name="Harland R.M."/>
            <person name="Taira M."/>
            <person name="Rokhsar D.S."/>
        </authorList>
    </citation>
    <scope>NUCLEOTIDE SEQUENCE [LARGE SCALE GENOMIC DNA]</scope>
    <source>
        <strain evidence="3">J</strain>
    </source>
</reference>
<dbReference type="EMBL" id="CM004478">
    <property type="protein sequence ID" value="OCT73246.1"/>
    <property type="molecule type" value="Genomic_DNA"/>
</dbReference>
<evidence type="ECO:0000313" key="2">
    <source>
        <dbReference type="EMBL" id="OCT73246.1"/>
    </source>
</evidence>
<keyword evidence="1" id="KW-1133">Transmembrane helix</keyword>
<protein>
    <submittedName>
        <fullName evidence="2">Uncharacterized protein</fullName>
    </submittedName>
</protein>
<keyword evidence="1" id="KW-0812">Transmembrane</keyword>
<dbReference type="AlphaFoldDB" id="A0A974HDA3"/>
<proteinExistence type="predicted"/>
<organism evidence="2 3">
    <name type="scientific">Xenopus laevis</name>
    <name type="common">African clawed frog</name>
    <dbReference type="NCBI Taxonomy" id="8355"/>
    <lineage>
        <taxon>Eukaryota</taxon>
        <taxon>Metazoa</taxon>
        <taxon>Chordata</taxon>
        <taxon>Craniata</taxon>
        <taxon>Vertebrata</taxon>
        <taxon>Euteleostomi</taxon>
        <taxon>Amphibia</taxon>
        <taxon>Batrachia</taxon>
        <taxon>Anura</taxon>
        <taxon>Pipoidea</taxon>
        <taxon>Pipidae</taxon>
        <taxon>Xenopodinae</taxon>
        <taxon>Xenopus</taxon>
        <taxon>Xenopus</taxon>
    </lineage>
</organism>
<gene>
    <name evidence="2" type="ORF">XELAEV_18036226mg</name>
</gene>
<feature type="transmembrane region" description="Helical" evidence="1">
    <location>
        <begin position="112"/>
        <end position="132"/>
    </location>
</feature>
<sequence length="160" mass="17935">MKSIELLHCFVNGGANFVVESELRSCSNPIIQGVSENCQGCIFTFVPPWLFFPLSFLLFVCCFILLSPVAHLSCDNLSRAPVLYRIMYQKPTTDEKRGQTEKKTNKKTAKKIKIKFMFSYLVVLCFIGYPHIRVDVPSLVLCFAGLGGIQPPLPTPLTTL</sequence>
<feature type="transmembrane region" description="Helical" evidence="1">
    <location>
        <begin position="49"/>
        <end position="70"/>
    </location>
</feature>